<keyword evidence="2" id="KW-1185">Reference proteome</keyword>
<accession>A0A2U8GU82</accession>
<reference evidence="1 2" key="1">
    <citation type="submission" date="2017-06" db="EMBL/GenBank/DDBJ databases">
        <title>Azoarcus.</title>
        <authorList>
            <person name="Woo J.-H."/>
            <person name="Kim H.-S."/>
        </authorList>
    </citation>
    <scope>NUCLEOTIDE SEQUENCE [LARGE SCALE GENOMIC DNA]</scope>
    <source>
        <strain evidence="1 2">TSPY31</strain>
    </source>
</reference>
<gene>
    <name evidence="1" type="ORF">CEW83_20110</name>
</gene>
<evidence type="ECO:0000313" key="2">
    <source>
        <dbReference type="Proteomes" id="UP000244930"/>
    </source>
</evidence>
<dbReference type="AlphaFoldDB" id="A0A2U8GU82"/>
<protein>
    <submittedName>
        <fullName evidence="1">Uncharacterized protein</fullName>
    </submittedName>
</protein>
<dbReference type="RefSeq" id="WP_108950951.1">
    <property type="nucleotide sequence ID" value="NZ_CP022187.1"/>
</dbReference>
<dbReference type="Proteomes" id="UP000244930">
    <property type="component" value="Chromosome"/>
</dbReference>
<dbReference type="KEGG" id="acom:CEW83_20110"/>
<sequence length="68" mass="7667">MVIYMDMQTGKEIREAGRIDKEVLGTTRRPLPEAALQLQEIDFSQPARNMPPPRDIEALLNAMSRQGA</sequence>
<organism evidence="1 2">
    <name type="scientific">Parazoarcus communis</name>
    <dbReference type="NCBI Taxonomy" id="41977"/>
    <lineage>
        <taxon>Bacteria</taxon>
        <taxon>Pseudomonadati</taxon>
        <taxon>Pseudomonadota</taxon>
        <taxon>Betaproteobacteria</taxon>
        <taxon>Rhodocyclales</taxon>
        <taxon>Zoogloeaceae</taxon>
        <taxon>Parazoarcus</taxon>
    </lineage>
</organism>
<proteinExistence type="predicted"/>
<evidence type="ECO:0000313" key="1">
    <source>
        <dbReference type="EMBL" id="AWI77252.1"/>
    </source>
</evidence>
<name>A0A2U8GU82_9RHOO</name>
<dbReference type="EMBL" id="CP022187">
    <property type="protein sequence ID" value="AWI77252.1"/>
    <property type="molecule type" value="Genomic_DNA"/>
</dbReference>